<dbReference type="OrthoDB" id="5115613at2"/>
<sequence>MKPALLLAVLALALTGCGGDEKPASTPSGQTSAPVGGPAVGTIEGRLLAVGGPAGTEDELISGKLRIAGPGGEVLRADIGADGRYAIQLSPGAYVVTATSPAYQGGKARCATDPARTTITKDETVTADVLCQRR</sequence>
<feature type="signal peptide" evidence="1">
    <location>
        <begin position="1"/>
        <end position="18"/>
    </location>
</feature>
<evidence type="ECO:0000313" key="3">
    <source>
        <dbReference type="Proteomes" id="UP000267128"/>
    </source>
</evidence>
<keyword evidence="3" id="KW-1185">Reference proteome</keyword>
<reference evidence="2 3" key="1">
    <citation type="submission" date="2018-11" db="EMBL/GenBank/DDBJ databases">
        <authorList>
            <person name="Li F."/>
        </authorList>
    </citation>
    <scope>NUCLEOTIDE SEQUENCE [LARGE SCALE GENOMIC DNA]</scope>
    <source>
        <strain evidence="2 3">Gsoil 097</strain>
    </source>
</reference>
<dbReference type="Proteomes" id="UP000267128">
    <property type="component" value="Unassembled WGS sequence"/>
</dbReference>
<evidence type="ECO:0008006" key="4">
    <source>
        <dbReference type="Google" id="ProtNLM"/>
    </source>
</evidence>
<accession>A0A3N0CGQ6</accession>
<comment type="caution">
    <text evidence="2">The sequence shown here is derived from an EMBL/GenBank/DDBJ whole genome shotgun (WGS) entry which is preliminary data.</text>
</comment>
<name>A0A3N0CGQ6_9ACTN</name>
<organism evidence="2 3">
    <name type="scientific">Nocardioides marmoriginsengisoli</name>
    <dbReference type="NCBI Taxonomy" id="661483"/>
    <lineage>
        <taxon>Bacteria</taxon>
        <taxon>Bacillati</taxon>
        <taxon>Actinomycetota</taxon>
        <taxon>Actinomycetes</taxon>
        <taxon>Propionibacteriales</taxon>
        <taxon>Nocardioidaceae</taxon>
        <taxon>Nocardioides</taxon>
    </lineage>
</organism>
<dbReference type="AlphaFoldDB" id="A0A3N0CGQ6"/>
<protein>
    <recommendedName>
        <fullName evidence="4">Carboxypeptidase regulatory-like domain-containing protein</fullName>
    </recommendedName>
</protein>
<proteinExistence type="predicted"/>
<feature type="chain" id="PRO_5038860575" description="Carboxypeptidase regulatory-like domain-containing protein" evidence="1">
    <location>
        <begin position="19"/>
        <end position="134"/>
    </location>
</feature>
<dbReference type="RefSeq" id="WP_123227914.1">
    <property type="nucleotide sequence ID" value="NZ_RJSE01000007.1"/>
</dbReference>
<dbReference type="Gene3D" id="2.60.40.1120">
    <property type="entry name" value="Carboxypeptidase-like, regulatory domain"/>
    <property type="match status" value="1"/>
</dbReference>
<evidence type="ECO:0000313" key="2">
    <source>
        <dbReference type="EMBL" id="RNL62618.1"/>
    </source>
</evidence>
<gene>
    <name evidence="2" type="ORF">EFK50_12715</name>
</gene>
<dbReference type="EMBL" id="RJSE01000007">
    <property type="protein sequence ID" value="RNL62618.1"/>
    <property type="molecule type" value="Genomic_DNA"/>
</dbReference>
<keyword evidence="1" id="KW-0732">Signal</keyword>
<dbReference type="PROSITE" id="PS51257">
    <property type="entry name" value="PROKAR_LIPOPROTEIN"/>
    <property type="match status" value="1"/>
</dbReference>
<evidence type="ECO:0000256" key="1">
    <source>
        <dbReference type="SAM" id="SignalP"/>
    </source>
</evidence>